<dbReference type="Gramene" id="OE9A016691T1">
    <property type="protein sequence ID" value="OE9A016691C1"/>
    <property type="gene ID" value="OE9A016691"/>
</dbReference>
<keyword evidence="2" id="KW-1185">Reference proteome</keyword>
<gene>
    <name evidence="1" type="ORF">OLEA9_A016691</name>
</gene>
<dbReference type="AlphaFoldDB" id="A0A8S0VHG6"/>
<comment type="caution">
    <text evidence="1">The sequence shown here is derived from an EMBL/GenBank/DDBJ whole genome shotgun (WGS) entry which is preliminary data.</text>
</comment>
<dbReference type="Proteomes" id="UP000594638">
    <property type="component" value="Unassembled WGS sequence"/>
</dbReference>
<dbReference type="EMBL" id="CACTIH010009819">
    <property type="protein sequence ID" value="CAA3033073.1"/>
    <property type="molecule type" value="Genomic_DNA"/>
</dbReference>
<evidence type="ECO:0000313" key="2">
    <source>
        <dbReference type="Proteomes" id="UP000594638"/>
    </source>
</evidence>
<proteinExistence type="predicted"/>
<dbReference type="OrthoDB" id="441660at2759"/>
<feature type="non-terminal residue" evidence="1">
    <location>
        <position position="75"/>
    </location>
</feature>
<sequence length="75" mass="8452">SDDGFTFDKNMDTCIKLMETASDMSQGDKVCSPHNARLLSTSAQSSHDIALRLMVTARKRPKYVWTGDPAWSWRS</sequence>
<reference evidence="1 2" key="1">
    <citation type="submission" date="2019-12" db="EMBL/GenBank/DDBJ databases">
        <authorList>
            <person name="Alioto T."/>
            <person name="Alioto T."/>
            <person name="Gomez Garrido J."/>
        </authorList>
    </citation>
    <scope>NUCLEOTIDE SEQUENCE [LARGE SCALE GENOMIC DNA]</scope>
</reference>
<name>A0A8S0VHG6_OLEEU</name>
<evidence type="ECO:0000313" key="1">
    <source>
        <dbReference type="EMBL" id="CAA3033073.1"/>
    </source>
</evidence>
<protein>
    <submittedName>
        <fullName evidence="1">Uncharacterized protein</fullName>
    </submittedName>
</protein>
<feature type="non-terminal residue" evidence="1">
    <location>
        <position position="1"/>
    </location>
</feature>
<organism evidence="1 2">
    <name type="scientific">Olea europaea subsp. europaea</name>
    <dbReference type="NCBI Taxonomy" id="158383"/>
    <lineage>
        <taxon>Eukaryota</taxon>
        <taxon>Viridiplantae</taxon>
        <taxon>Streptophyta</taxon>
        <taxon>Embryophyta</taxon>
        <taxon>Tracheophyta</taxon>
        <taxon>Spermatophyta</taxon>
        <taxon>Magnoliopsida</taxon>
        <taxon>eudicotyledons</taxon>
        <taxon>Gunneridae</taxon>
        <taxon>Pentapetalae</taxon>
        <taxon>asterids</taxon>
        <taxon>lamiids</taxon>
        <taxon>Lamiales</taxon>
        <taxon>Oleaceae</taxon>
        <taxon>Oleeae</taxon>
        <taxon>Olea</taxon>
    </lineage>
</organism>
<accession>A0A8S0VHG6</accession>